<dbReference type="SUPFAM" id="SSF47113">
    <property type="entry name" value="Histone-fold"/>
    <property type="match status" value="1"/>
</dbReference>
<dbReference type="GO" id="GO:0046982">
    <property type="term" value="F:protein heterodimerization activity"/>
    <property type="evidence" value="ECO:0007669"/>
    <property type="project" value="InterPro"/>
</dbReference>
<evidence type="ECO:0000256" key="5">
    <source>
        <dbReference type="ARBA" id="ARBA00023163"/>
    </source>
</evidence>
<comment type="caution">
    <text evidence="9">The sequence shown here is derived from an EMBL/GenBank/DDBJ whole genome shotgun (WGS) entry which is preliminary data.</text>
</comment>
<dbReference type="Gene3D" id="1.10.20.10">
    <property type="entry name" value="Histone, subunit A"/>
    <property type="match status" value="1"/>
</dbReference>
<dbReference type="FunFam" id="1.10.20.10:FF:000011">
    <property type="entry name" value="Transcription initiation factor TFIID subunit 12"/>
    <property type="match status" value="1"/>
</dbReference>
<comment type="subcellular location">
    <subcellularLocation>
        <location evidence="1">Nucleus</location>
    </subcellularLocation>
</comment>
<keyword evidence="10" id="KW-1185">Reference proteome</keyword>
<gene>
    <name evidence="9" type="ORF">GE061_019630</name>
</gene>
<feature type="region of interest" description="Disordered" evidence="7">
    <location>
        <begin position="271"/>
        <end position="296"/>
    </location>
</feature>
<reference evidence="9" key="1">
    <citation type="journal article" date="2021" name="Mol. Ecol. Resour.">
        <title>Apolygus lucorum genome provides insights into omnivorousness and mesophyll feeding.</title>
        <authorList>
            <person name="Liu Y."/>
            <person name="Liu H."/>
            <person name="Wang H."/>
            <person name="Huang T."/>
            <person name="Liu B."/>
            <person name="Yang B."/>
            <person name="Yin L."/>
            <person name="Li B."/>
            <person name="Zhang Y."/>
            <person name="Zhang S."/>
            <person name="Jiang F."/>
            <person name="Zhang X."/>
            <person name="Ren Y."/>
            <person name="Wang B."/>
            <person name="Wang S."/>
            <person name="Lu Y."/>
            <person name="Wu K."/>
            <person name="Fan W."/>
            <person name="Wang G."/>
        </authorList>
    </citation>
    <scope>NUCLEOTIDE SEQUENCE</scope>
    <source>
        <strain evidence="9">12Hb</strain>
    </source>
</reference>
<keyword evidence="4" id="KW-0805">Transcription regulation</keyword>
<dbReference type="GO" id="GO:0051123">
    <property type="term" value="P:RNA polymerase II preinitiation complex assembly"/>
    <property type="evidence" value="ECO:0007669"/>
    <property type="project" value="TreeGrafter"/>
</dbReference>
<dbReference type="Pfam" id="PF03847">
    <property type="entry name" value="TFIID_20kDa"/>
    <property type="match status" value="1"/>
</dbReference>
<evidence type="ECO:0000313" key="9">
    <source>
        <dbReference type="EMBL" id="KAF6205457.1"/>
    </source>
</evidence>
<dbReference type="CDD" id="cd07981">
    <property type="entry name" value="HFD_TAF12"/>
    <property type="match status" value="1"/>
</dbReference>
<protein>
    <recommendedName>
        <fullName evidence="3">Transcription initiation factor TFIID subunit 12</fullName>
    </recommendedName>
</protein>
<name>A0A8S9X8Y9_APOLU</name>
<dbReference type="GO" id="GO:0017025">
    <property type="term" value="F:TBP-class protein binding"/>
    <property type="evidence" value="ECO:0007669"/>
    <property type="project" value="TreeGrafter"/>
</dbReference>
<dbReference type="GO" id="GO:0000124">
    <property type="term" value="C:SAGA complex"/>
    <property type="evidence" value="ECO:0007669"/>
    <property type="project" value="InterPro"/>
</dbReference>
<feature type="domain" description="Transcription initiation factor TFIID subunit 12" evidence="8">
    <location>
        <begin position="146"/>
        <end position="212"/>
    </location>
</feature>
<evidence type="ECO:0000256" key="7">
    <source>
        <dbReference type="SAM" id="MobiDB-lite"/>
    </source>
</evidence>
<dbReference type="InterPro" id="IPR003228">
    <property type="entry name" value="TFIID_TAF12_dom"/>
</dbReference>
<evidence type="ECO:0000256" key="1">
    <source>
        <dbReference type="ARBA" id="ARBA00004123"/>
    </source>
</evidence>
<keyword evidence="6" id="KW-0539">Nucleus</keyword>
<dbReference type="Proteomes" id="UP000466442">
    <property type="component" value="Linkage Group LG9"/>
</dbReference>
<evidence type="ECO:0000256" key="3">
    <source>
        <dbReference type="ARBA" id="ARBA00017484"/>
    </source>
</evidence>
<dbReference type="InterPro" id="IPR037794">
    <property type="entry name" value="TAF12"/>
</dbReference>
<evidence type="ECO:0000256" key="2">
    <source>
        <dbReference type="ARBA" id="ARBA00007530"/>
    </source>
</evidence>
<feature type="compositionally biased region" description="Basic and acidic residues" evidence="7">
    <location>
        <begin position="277"/>
        <end position="291"/>
    </location>
</feature>
<organism evidence="9 10">
    <name type="scientific">Apolygus lucorum</name>
    <name type="common">Small green plant bug</name>
    <name type="synonym">Lygocoris lucorum</name>
    <dbReference type="NCBI Taxonomy" id="248454"/>
    <lineage>
        <taxon>Eukaryota</taxon>
        <taxon>Metazoa</taxon>
        <taxon>Ecdysozoa</taxon>
        <taxon>Arthropoda</taxon>
        <taxon>Hexapoda</taxon>
        <taxon>Insecta</taxon>
        <taxon>Pterygota</taxon>
        <taxon>Neoptera</taxon>
        <taxon>Paraneoptera</taxon>
        <taxon>Hemiptera</taxon>
        <taxon>Heteroptera</taxon>
        <taxon>Panheteroptera</taxon>
        <taxon>Cimicomorpha</taxon>
        <taxon>Miridae</taxon>
        <taxon>Mirini</taxon>
        <taxon>Apolygus</taxon>
    </lineage>
</organism>
<dbReference type="PANTHER" id="PTHR12264:SF21">
    <property type="entry name" value="TRANSCRIPTION INITIATION FACTOR TFIID SUBUNIT 12"/>
    <property type="match status" value="1"/>
</dbReference>
<comment type="similarity">
    <text evidence="2">Belongs to the TAF12 family.</text>
</comment>
<feature type="region of interest" description="Disordered" evidence="7">
    <location>
        <begin position="231"/>
        <end position="257"/>
    </location>
</feature>
<evidence type="ECO:0000256" key="4">
    <source>
        <dbReference type="ARBA" id="ARBA00023015"/>
    </source>
</evidence>
<evidence type="ECO:0000313" key="10">
    <source>
        <dbReference type="Proteomes" id="UP000466442"/>
    </source>
</evidence>
<evidence type="ECO:0000259" key="8">
    <source>
        <dbReference type="Pfam" id="PF03847"/>
    </source>
</evidence>
<dbReference type="GO" id="GO:0005669">
    <property type="term" value="C:transcription factor TFIID complex"/>
    <property type="evidence" value="ECO:0007669"/>
    <property type="project" value="InterPro"/>
</dbReference>
<sequence>MENHNPTLNMDGEMNKYVAVPQQVQVGQSMQVQDMQTVQPQVQHIQQVQVPQIQQNTLPQVQQVQVQNSDGVTTTTQQVTIVNNTVPNTQSMGTLHDALTNRLNHNHSKVNSTVPTPSLVSVQTPTIQQQHQSKTQEPQPTQILTRARMQDLVREVDPNEQLDEDVEEILLQMADDFVESAITAACLLAKHRKSSTVEVKDLQLHLERNWNMWIPGFGTDELRPYKRSSVNDAHKQPHDIPTYPNKMSASSSEDEIDEALKESANCDYINDLVKPSKTKENSPEKSIRKSTSDVSVQDNFRESDFERFLAQRLAGRLEDSIKIVERKQKDFVITESSNGGIRLFSGSPVVSELTEDADVEPRKTAKPPVTAFVDYEGRAEASAVSSGWVKDVTNTSHWKDSKKPRLLETTVVKKHSNGGIECSPKM</sequence>
<dbReference type="PANTHER" id="PTHR12264">
    <property type="entry name" value="TRANSCRIPTION INITIATION FACTOR TFIID SUBUNIT 12"/>
    <property type="match status" value="1"/>
</dbReference>
<dbReference type="GO" id="GO:0003677">
    <property type="term" value="F:DNA binding"/>
    <property type="evidence" value="ECO:0007669"/>
    <property type="project" value="TreeGrafter"/>
</dbReference>
<dbReference type="InterPro" id="IPR009072">
    <property type="entry name" value="Histone-fold"/>
</dbReference>
<proteinExistence type="inferred from homology"/>
<keyword evidence="5" id="KW-0804">Transcription</keyword>
<dbReference type="AlphaFoldDB" id="A0A8S9X8Y9"/>
<accession>A0A8S9X8Y9</accession>
<dbReference type="EMBL" id="WIXP02000009">
    <property type="protein sequence ID" value="KAF6205457.1"/>
    <property type="molecule type" value="Genomic_DNA"/>
</dbReference>
<evidence type="ECO:0000256" key="6">
    <source>
        <dbReference type="ARBA" id="ARBA00023242"/>
    </source>
</evidence>
<dbReference type="OrthoDB" id="2193432at2759"/>